<evidence type="ECO:0000256" key="7">
    <source>
        <dbReference type="SAM" id="Phobius"/>
    </source>
</evidence>
<keyword evidence="5 7" id="KW-0472">Membrane</keyword>
<evidence type="ECO:0000256" key="5">
    <source>
        <dbReference type="ARBA" id="ARBA00023136"/>
    </source>
</evidence>
<comment type="subcellular location">
    <subcellularLocation>
        <location evidence="1">Membrane</location>
        <topology evidence="1">Multi-pass membrane protein</topology>
    </subcellularLocation>
</comment>
<proteinExistence type="inferred from homology"/>
<evidence type="ECO:0000313" key="9">
    <source>
        <dbReference type="Proteomes" id="UP000264800"/>
    </source>
</evidence>
<evidence type="ECO:0000256" key="2">
    <source>
        <dbReference type="ARBA" id="ARBA00005308"/>
    </source>
</evidence>
<dbReference type="GeneTree" id="ENSGT00530000063698"/>
<organism evidence="8 9">
    <name type="scientific">Kryptolebias marmoratus</name>
    <name type="common">Mangrove killifish</name>
    <name type="synonym">Rivulus marmoratus</name>
    <dbReference type="NCBI Taxonomy" id="37003"/>
    <lineage>
        <taxon>Eukaryota</taxon>
        <taxon>Metazoa</taxon>
        <taxon>Chordata</taxon>
        <taxon>Craniata</taxon>
        <taxon>Vertebrata</taxon>
        <taxon>Euteleostomi</taxon>
        <taxon>Actinopterygii</taxon>
        <taxon>Neopterygii</taxon>
        <taxon>Teleostei</taxon>
        <taxon>Neoteleostei</taxon>
        <taxon>Acanthomorphata</taxon>
        <taxon>Ovalentaria</taxon>
        <taxon>Atherinomorphae</taxon>
        <taxon>Cyprinodontiformes</taxon>
        <taxon>Rivulidae</taxon>
        <taxon>Kryptolebias</taxon>
    </lineage>
</organism>
<feature type="compositionally biased region" description="Basic and acidic residues" evidence="6">
    <location>
        <begin position="106"/>
        <end position="126"/>
    </location>
</feature>
<dbReference type="GO" id="GO:0016020">
    <property type="term" value="C:membrane"/>
    <property type="evidence" value="ECO:0007669"/>
    <property type="project" value="UniProtKB-SubCell"/>
</dbReference>
<feature type="compositionally biased region" description="Polar residues" evidence="6">
    <location>
        <begin position="279"/>
        <end position="317"/>
    </location>
</feature>
<keyword evidence="9" id="KW-1185">Reference proteome</keyword>
<keyword evidence="4 7" id="KW-1133">Transmembrane helix</keyword>
<reference evidence="8" key="1">
    <citation type="submission" date="2025-08" db="UniProtKB">
        <authorList>
            <consortium name="Ensembl"/>
        </authorList>
    </citation>
    <scope>IDENTIFICATION</scope>
</reference>
<evidence type="ECO:0000256" key="1">
    <source>
        <dbReference type="ARBA" id="ARBA00004141"/>
    </source>
</evidence>
<dbReference type="Pfam" id="PF10177">
    <property type="entry name" value="DUF2371"/>
    <property type="match status" value="1"/>
</dbReference>
<feature type="compositionally biased region" description="Pro residues" evidence="6">
    <location>
        <begin position="351"/>
        <end position="363"/>
    </location>
</feature>
<feature type="compositionally biased region" description="Basic and acidic residues" evidence="6">
    <location>
        <begin position="435"/>
        <end position="456"/>
    </location>
</feature>
<dbReference type="Proteomes" id="UP000264800">
    <property type="component" value="Unplaced"/>
</dbReference>
<dbReference type="OMA" id="CCSANPP"/>
<dbReference type="PANTHER" id="PTHR31815:SF2">
    <property type="entry name" value="TRANSMEMBRANE PROTEIN 200C"/>
    <property type="match status" value="1"/>
</dbReference>
<feature type="transmembrane region" description="Helical" evidence="7">
    <location>
        <begin position="167"/>
        <end position="187"/>
    </location>
</feature>
<reference evidence="8" key="2">
    <citation type="submission" date="2025-09" db="UniProtKB">
        <authorList>
            <consortium name="Ensembl"/>
        </authorList>
    </citation>
    <scope>IDENTIFICATION</scope>
</reference>
<name>A0A3Q2Z9E9_KRYMA</name>
<evidence type="ECO:0000256" key="6">
    <source>
        <dbReference type="SAM" id="MobiDB-lite"/>
    </source>
</evidence>
<dbReference type="STRING" id="37003.ENSKMAP00000000176"/>
<feature type="region of interest" description="Disordered" evidence="6">
    <location>
        <begin position="242"/>
        <end position="368"/>
    </location>
</feature>
<feature type="transmembrane region" description="Helical" evidence="7">
    <location>
        <begin position="52"/>
        <end position="74"/>
    </location>
</feature>
<feature type="region of interest" description="Disordered" evidence="6">
    <location>
        <begin position="91"/>
        <end position="139"/>
    </location>
</feature>
<feature type="compositionally biased region" description="Basic residues" evidence="6">
    <location>
        <begin position="320"/>
        <end position="332"/>
    </location>
</feature>
<keyword evidence="3 7" id="KW-0812">Transmembrane</keyword>
<dbReference type="Ensembl" id="ENSKMAT00000000200.1">
    <property type="protein sequence ID" value="ENSKMAP00000000176.1"/>
    <property type="gene ID" value="ENSKMAG00000000181.1"/>
</dbReference>
<evidence type="ECO:0000256" key="4">
    <source>
        <dbReference type="ARBA" id="ARBA00022989"/>
    </source>
</evidence>
<feature type="compositionally biased region" description="Polar residues" evidence="6">
    <location>
        <begin position="242"/>
        <end position="266"/>
    </location>
</feature>
<feature type="region of interest" description="Disordered" evidence="6">
    <location>
        <begin position="417"/>
        <end position="456"/>
    </location>
</feature>
<dbReference type="InterPro" id="IPR018787">
    <property type="entry name" value="DUF2371_TMEM200"/>
</dbReference>
<feature type="compositionally biased region" description="Basic residues" evidence="6">
    <location>
        <begin position="20"/>
        <end position="34"/>
    </location>
</feature>
<evidence type="ECO:0000313" key="8">
    <source>
        <dbReference type="Ensembl" id="ENSKMAP00000000176.1"/>
    </source>
</evidence>
<comment type="similarity">
    <text evidence="2">Belongs to the TMEM200 family.</text>
</comment>
<accession>A0A3Q2Z9E9</accession>
<sequence>MIATGGLLRINARRQDSLRSKPHKPHPQKKKRKSKSEVVVVKGKLKLCSVSGLVAVLGILVLLVGGFMAALGYWPRDGLFFSAQPQEGTAMASVSSSRTTPGSLDAQKETWEEDPERDKENKRGDDGAGEYNISNQTETINSTTSQLPQGFLEYFLDRYLYSDRLKVFGPLIMGIGIFLFICANAVLHENRDKKTKVINLRDIYSTVIDVHSVRKTRPASFGSTHPPSANPLNGLVNYVHSQSLDSKPRTGPTSLLLSRQPASSRGCSDGGGEAVFSIYQEQPDAQPQSSSNRHSLPQTFSPCWSSHNKEALTSFTLPRSRQRPPGPRRRHSFWAGSSREEEEEEQRKKTGPPPLCTSTPPPNKGSKALLLLSSSSLSSLSYLLSSSSSTPAPPCRRRSLPTASINITYSKLTHKEGESLEWSSSQEVTSQRKSSSREKLRMMSQRKEEEQKHSIM</sequence>
<dbReference type="PANTHER" id="PTHR31815">
    <property type="entry name" value="AGAP005329-PA"/>
    <property type="match status" value="1"/>
</dbReference>
<dbReference type="AlphaFoldDB" id="A0A3Q2Z9E9"/>
<feature type="compositionally biased region" description="Polar residues" evidence="6">
    <location>
        <begin position="421"/>
        <end position="433"/>
    </location>
</feature>
<protein>
    <submittedName>
        <fullName evidence="8">Transmembrane protein 200C-like</fullName>
    </submittedName>
</protein>
<feature type="region of interest" description="Disordered" evidence="6">
    <location>
        <begin position="13"/>
        <end position="37"/>
    </location>
</feature>
<feature type="compositionally biased region" description="Polar residues" evidence="6">
    <location>
        <begin position="91"/>
        <end position="102"/>
    </location>
</feature>
<evidence type="ECO:0000256" key="3">
    <source>
        <dbReference type="ARBA" id="ARBA00022692"/>
    </source>
</evidence>